<dbReference type="PANTHER" id="PTHR31238">
    <property type="entry name" value="GERMIN-LIKE PROTEIN SUBFAMILY 3 MEMBER 3"/>
    <property type="match status" value="1"/>
</dbReference>
<dbReference type="InterPro" id="IPR019780">
    <property type="entry name" value="Germin_Mn-BS"/>
</dbReference>
<evidence type="ECO:0000259" key="11">
    <source>
        <dbReference type="SMART" id="SM00835"/>
    </source>
</evidence>
<keyword evidence="13" id="KW-1185">Reference proteome</keyword>
<dbReference type="AlphaFoldDB" id="A0A803LKG3"/>
<dbReference type="Gene3D" id="2.60.120.10">
    <property type="entry name" value="Jelly Rolls"/>
    <property type="match status" value="1"/>
</dbReference>
<feature type="binding site" evidence="9">
    <location>
        <position position="130"/>
    </location>
    <ligand>
        <name>Mn(2+)</name>
        <dbReference type="ChEBI" id="CHEBI:29035"/>
    </ligand>
</feature>
<dbReference type="SMART" id="SM00835">
    <property type="entry name" value="Cupin_1"/>
    <property type="match status" value="1"/>
</dbReference>
<evidence type="ECO:0000313" key="13">
    <source>
        <dbReference type="Proteomes" id="UP000596660"/>
    </source>
</evidence>
<evidence type="ECO:0000256" key="5">
    <source>
        <dbReference type="ARBA" id="ARBA00022723"/>
    </source>
</evidence>
<keyword evidence="5 8" id="KW-0479">Metal-binding</keyword>
<evidence type="ECO:0000256" key="6">
    <source>
        <dbReference type="ARBA" id="ARBA00023157"/>
    </source>
</evidence>
<evidence type="ECO:0000256" key="4">
    <source>
        <dbReference type="ARBA" id="ARBA00022525"/>
    </source>
</evidence>
<dbReference type="CDD" id="cd02241">
    <property type="entry name" value="cupin_OxOx"/>
    <property type="match status" value="1"/>
</dbReference>
<name>A0A803LKG3_CHEQI</name>
<reference evidence="12" key="1">
    <citation type="journal article" date="2017" name="Nature">
        <title>The genome of Chenopodium quinoa.</title>
        <authorList>
            <person name="Jarvis D.E."/>
            <person name="Ho Y.S."/>
            <person name="Lightfoot D.J."/>
            <person name="Schmoeckel S.M."/>
            <person name="Li B."/>
            <person name="Borm T.J.A."/>
            <person name="Ohyanagi H."/>
            <person name="Mineta K."/>
            <person name="Michell C.T."/>
            <person name="Saber N."/>
            <person name="Kharbatia N.M."/>
            <person name="Rupper R.R."/>
            <person name="Sharp A.R."/>
            <person name="Dally N."/>
            <person name="Boughton B.A."/>
            <person name="Woo Y.H."/>
            <person name="Gao G."/>
            <person name="Schijlen E.G.W.M."/>
            <person name="Guo X."/>
            <person name="Momin A.A."/>
            <person name="Negrao S."/>
            <person name="Al-Babili S."/>
            <person name="Gehring C."/>
            <person name="Roessner U."/>
            <person name="Jung C."/>
            <person name="Murphy K."/>
            <person name="Arold S.T."/>
            <person name="Gojobori T."/>
            <person name="van der Linden C.G."/>
            <person name="van Loo E.N."/>
            <person name="Jellen E.N."/>
            <person name="Maughan P.J."/>
            <person name="Tester M."/>
        </authorList>
    </citation>
    <scope>NUCLEOTIDE SEQUENCE [LARGE SCALE GENOMIC DNA]</scope>
    <source>
        <strain evidence="12">cv. PI 614886</strain>
    </source>
</reference>
<evidence type="ECO:0000313" key="12">
    <source>
        <dbReference type="EnsemblPlants" id="AUR62014460-RA:cds"/>
    </source>
</evidence>
<dbReference type="PRINTS" id="PR00325">
    <property type="entry name" value="GERMIN"/>
</dbReference>
<accession>A0A803LKG3</accession>
<feature type="binding site" evidence="9">
    <location>
        <position position="86"/>
    </location>
    <ligand>
        <name>Mn(2+)</name>
        <dbReference type="ChEBI" id="CHEBI:29035"/>
    </ligand>
</feature>
<dbReference type="InterPro" id="IPR011051">
    <property type="entry name" value="RmlC_Cupin_sf"/>
</dbReference>
<comment type="subcellular location">
    <subcellularLocation>
        <location evidence="1 10">Secreted</location>
        <location evidence="1 10">Extracellular space</location>
        <location evidence="1 10">Apoplast</location>
    </subcellularLocation>
</comment>
<dbReference type="SUPFAM" id="SSF51182">
    <property type="entry name" value="RmlC-like cupins"/>
    <property type="match status" value="1"/>
</dbReference>
<evidence type="ECO:0000256" key="7">
    <source>
        <dbReference type="ARBA" id="ARBA00023211"/>
    </source>
</evidence>
<evidence type="ECO:0000256" key="3">
    <source>
        <dbReference type="ARBA" id="ARBA00022523"/>
    </source>
</evidence>
<dbReference type="InterPro" id="IPR001929">
    <property type="entry name" value="Germin"/>
</dbReference>
<dbReference type="PROSITE" id="PS00725">
    <property type="entry name" value="GERMIN"/>
    <property type="match status" value="1"/>
</dbReference>
<feature type="chain" id="PRO_5031595655" description="Germin-like protein" evidence="10">
    <location>
        <begin position="18"/>
        <end position="218"/>
    </location>
</feature>
<evidence type="ECO:0000256" key="10">
    <source>
        <dbReference type="RuleBase" id="RU366015"/>
    </source>
</evidence>
<keyword evidence="6" id="KW-1015">Disulfide bond</keyword>
<feature type="binding site" evidence="8">
    <location>
        <position position="81"/>
    </location>
    <ligand>
        <name>oxalate</name>
        <dbReference type="ChEBI" id="CHEBI:30623"/>
    </ligand>
</feature>
<keyword evidence="3 10" id="KW-0052">Apoplast</keyword>
<evidence type="ECO:0000256" key="9">
    <source>
        <dbReference type="PIRSR" id="PIRSR601929-2"/>
    </source>
</evidence>
<dbReference type="Gramene" id="AUR62014460-RA">
    <property type="protein sequence ID" value="AUR62014460-RA:cds"/>
    <property type="gene ID" value="AUR62014460"/>
</dbReference>
<feature type="binding site" evidence="9">
    <location>
        <position position="91"/>
    </location>
    <ligand>
        <name>Mn(2+)</name>
        <dbReference type="ChEBI" id="CHEBI:29035"/>
    </ligand>
</feature>
<dbReference type="InterPro" id="IPR014710">
    <property type="entry name" value="RmlC-like_jellyroll"/>
</dbReference>
<organism evidence="12 13">
    <name type="scientific">Chenopodium quinoa</name>
    <name type="common">Quinoa</name>
    <dbReference type="NCBI Taxonomy" id="63459"/>
    <lineage>
        <taxon>Eukaryota</taxon>
        <taxon>Viridiplantae</taxon>
        <taxon>Streptophyta</taxon>
        <taxon>Embryophyta</taxon>
        <taxon>Tracheophyta</taxon>
        <taxon>Spermatophyta</taxon>
        <taxon>Magnoliopsida</taxon>
        <taxon>eudicotyledons</taxon>
        <taxon>Gunneridae</taxon>
        <taxon>Pentapetalae</taxon>
        <taxon>Caryophyllales</taxon>
        <taxon>Chenopodiaceae</taxon>
        <taxon>Chenopodioideae</taxon>
        <taxon>Atripliceae</taxon>
        <taxon>Chenopodium</taxon>
    </lineage>
</organism>
<feature type="domain" description="Cupin type-1" evidence="11">
    <location>
        <begin position="38"/>
        <end position="184"/>
    </location>
</feature>
<evidence type="ECO:0000256" key="1">
    <source>
        <dbReference type="ARBA" id="ARBA00004271"/>
    </source>
</evidence>
<evidence type="ECO:0000256" key="2">
    <source>
        <dbReference type="ARBA" id="ARBA00007456"/>
    </source>
</evidence>
<dbReference type="GO" id="GO:0030145">
    <property type="term" value="F:manganese ion binding"/>
    <property type="evidence" value="ECO:0007669"/>
    <property type="project" value="UniProtKB-UniRule"/>
</dbReference>
<feature type="binding site" evidence="9">
    <location>
        <position position="84"/>
    </location>
    <ligand>
        <name>Mn(2+)</name>
        <dbReference type="ChEBI" id="CHEBI:29035"/>
    </ligand>
</feature>
<evidence type="ECO:0000256" key="8">
    <source>
        <dbReference type="PIRSR" id="PIRSR601929-1"/>
    </source>
</evidence>
<protein>
    <recommendedName>
        <fullName evidence="10">Germin-like protein</fullName>
    </recommendedName>
</protein>
<dbReference type="InterPro" id="IPR006045">
    <property type="entry name" value="Cupin_1"/>
</dbReference>
<dbReference type="GO" id="GO:0048046">
    <property type="term" value="C:apoplast"/>
    <property type="evidence" value="ECO:0007669"/>
    <property type="project" value="UniProtKB-SubCell"/>
</dbReference>
<reference evidence="12" key="2">
    <citation type="submission" date="2021-03" db="UniProtKB">
        <authorList>
            <consortium name="EnsemblPlants"/>
        </authorList>
    </citation>
    <scope>IDENTIFICATION</scope>
</reference>
<keyword evidence="7 8" id="KW-0464">Manganese</keyword>
<keyword evidence="4 10" id="KW-0964">Secreted</keyword>
<dbReference type="OMA" id="YLADDTY"/>
<feature type="signal peptide" evidence="10">
    <location>
        <begin position="1"/>
        <end position="17"/>
    </location>
</feature>
<comment type="similarity">
    <text evidence="2 10">Belongs to the germin family.</text>
</comment>
<feature type="binding site" evidence="8">
    <location>
        <position position="86"/>
    </location>
    <ligand>
        <name>oxalate</name>
        <dbReference type="ChEBI" id="CHEBI:30623"/>
    </ligand>
</feature>
<dbReference type="EnsemblPlants" id="AUR62014460-RA">
    <property type="protein sequence ID" value="AUR62014460-RA:cds"/>
    <property type="gene ID" value="AUR62014460"/>
</dbReference>
<proteinExistence type="inferred from homology"/>
<dbReference type="Pfam" id="PF00190">
    <property type="entry name" value="Cupin_1"/>
    <property type="match status" value="1"/>
</dbReference>
<sequence>MVVALLSITTHLYVANAADPPLLQDFCVGTNDPNASGFHIRGDTNTTLGAEATLVDVNRFPALNTLGVALARIDFGPFGLNTPHLHPRGSEIFAVLEGTLYAGIVTSNYTLYDAVLRKGDMIVFPQGLIHFQLNLGKSKAFAVASFGSQNPGRVNIADGVFGTRPRILDDVLTKGFQVDETVIERLRAQFLSKNLSTNTGRSIIKLLAQEDYLADDTY</sequence>
<keyword evidence="10" id="KW-0732">Signal</keyword>
<feature type="binding site" evidence="8">
    <location>
        <position position="91"/>
    </location>
    <ligand>
        <name>oxalate</name>
        <dbReference type="ChEBI" id="CHEBI:30623"/>
    </ligand>
</feature>
<dbReference type="Proteomes" id="UP000596660">
    <property type="component" value="Unplaced"/>
</dbReference>